<dbReference type="InterPro" id="IPR036873">
    <property type="entry name" value="Rhodanese-like_dom_sf"/>
</dbReference>
<dbReference type="OrthoDB" id="9802028at2"/>
<evidence type="ECO:0000256" key="5">
    <source>
        <dbReference type="ARBA" id="ARBA00023002"/>
    </source>
</evidence>
<dbReference type="SUPFAM" id="SSF64307">
    <property type="entry name" value="SirA-like"/>
    <property type="match status" value="1"/>
</dbReference>
<evidence type="ECO:0000256" key="1">
    <source>
        <dbReference type="ARBA" id="ARBA00001974"/>
    </source>
</evidence>
<comment type="cofactor">
    <cofactor evidence="1">
        <name>FAD</name>
        <dbReference type="ChEBI" id="CHEBI:57692"/>
    </cofactor>
</comment>
<dbReference type="InterPro" id="IPR023753">
    <property type="entry name" value="FAD/NAD-binding_dom"/>
</dbReference>
<organism evidence="9 10">
    <name type="scientific">Secundilactobacillus odoratitofui DSM 19909 = JCM 15043</name>
    <dbReference type="NCBI Taxonomy" id="1423776"/>
    <lineage>
        <taxon>Bacteria</taxon>
        <taxon>Bacillati</taxon>
        <taxon>Bacillota</taxon>
        <taxon>Bacilli</taxon>
        <taxon>Lactobacillales</taxon>
        <taxon>Lactobacillaceae</taxon>
        <taxon>Secundilactobacillus</taxon>
    </lineage>
</organism>
<feature type="domain" description="Rhodanese" evidence="8">
    <location>
        <begin position="462"/>
        <end position="550"/>
    </location>
</feature>
<dbReference type="PANTHER" id="PTHR43429:SF1">
    <property type="entry name" value="NAD(P)H SULFUR OXIDOREDUCTASE (COA-DEPENDENT)"/>
    <property type="match status" value="1"/>
</dbReference>
<dbReference type="AlphaFoldDB" id="A0A0R1LU97"/>
<dbReference type="InterPro" id="IPR016156">
    <property type="entry name" value="FAD/NAD-linked_Rdtase_dimer_sf"/>
</dbReference>
<sequence length="828" mass="89101">MSNKFIIVGGVAGGASVATRLRRLNEDAQIVMYEAGPYISFANCGLPYYVGQQIKERDSLFVSTPEDMQQDFNIPVHLNSKVTAIDADAQQVTVQTPDGQIQDHYDHLILSTGASPIVPNFPGLAEAQNVFTVRTVPDVDAITQFIETTKPTHATVVGGGFIGLEMVENLHDRGLAVTLVEASDQVMPNLDFEMAQYLHEHLNLNGVDVRLNTKLNGFTAHGHVLELGNGETLQTDMVILAIGVKPTSKLAIDAGIKTNEKGFITTNAQFETNLPNVYAIGDVSTVVNAVTKQTVSIPLAGPANRQGRYLADQLCGIDHTNPAVLGTSVAKVFALTAAATGANEKQLTAANMAYDVIHLHPNSSAAYYPGAAPIELKVLFAPTGEILGAQAVGTKGVTKRIDVIATAMHFHAKVSELADIEVAYAPPYASAKDPVNFAGFIAMDVADNLVKRVQWHQVDQLIANKAYFLDVRNPDELLAEPKIETAVSIPRSEIRDRLSELPKNQPIYVYCAVGLRGYNVARVLAQNGFDVYNLDGGLKTYRVAKYQLTHPETPAAKPAAPTTATAATTAQSTTKQIELDACGLQCPGPILKVRQTMDDLADGQQVKVTASDFGFYKDIDAWAKATHNTIINNEIQGDKVVATVQKGVTTEACDTLATEAATTSSHEPTTNTNNEGTTIVVFDGDFDKAIASLIIAQGAAAMGQPVTMFFTFWGLNVIKRPGVKLHKRGMAKMFDMALPHGAQKLPLSNLNMLGAGRSMMKKLMRKNNVDQLETMLQKAQDAGVKMVACTMSMDLMGVEQAELIDGVEFGGVASYLGDARQRNTSLFI</sequence>
<dbReference type="STRING" id="1423776.FD04_GL002017"/>
<comment type="caution">
    <text evidence="9">The sequence shown here is derived from an EMBL/GenBank/DDBJ whole genome shotgun (WGS) entry which is preliminary data.</text>
</comment>
<dbReference type="InterPro" id="IPR050260">
    <property type="entry name" value="FAD-bd_OxRdtase"/>
</dbReference>
<protein>
    <submittedName>
        <fullName evidence="9">Pyridine nucleotide-disulfide oxidoreductase family protein</fullName>
    </submittedName>
</protein>
<reference evidence="9 10" key="1">
    <citation type="journal article" date="2015" name="Genome Announc.">
        <title>Expanding the biotechnology potential of lactobacilli through comparative genomics of 213 strains and associated genera.</title>
        <authorList>
            <person name="Sun Z."/>
            <person name="Harris H.M."/>
            <person name="McCann A."/>
            <person name="Guo C."/>
            <person name="Argimon S."/>
            <person name="Zhang W."/>
            <person name="Yang X."/>
            <person name="Jeffery I.B."/>
            <person name="Cooney J.C."/>
            <person name="Kagawa T.F."/>
            <person name="Liu W."/>
            <person name="Song Y."/>
            <person name="Salvetti E."/>
            <person name="Wrobel A."/>
            <person name="Rasinkangas P."/>
            <person name="Parkhill J."/>
            <person name="Rea M.C."/>
            <person name="O'Sullivan O."/>
            <person name="Ritari J."/>
            <person name="Douillard F.P."/>
            <person name="Paul Ross R."/>
            <person name="Yang R."/>
            <person name="Briner A.E."/>
            <person name="Felis G.E."/>
            <person name="de Vos W.M."/>
            <person name="Barrangou R."/>
            <person name="Klaenhammer T.R."/>
            <person name="Caufield P.W."/>
            <person name="Cui Y."/>
            <person name="Zhang H."/>
            <person name="O'Toole P.W."/>
        </authorList>
    </citation>
    <scope>NUCLEOTIDE SEQUENCE [LARGE SCALE GENOMIC DNA]</scope>
    <source>
        <strain evidence="9 10">DSM 19909</strain>
    </source>
</reference>
<comment type="similarity">
    <text evidence="2">Belongs to the class-III pyridine nucleotide-disulfide oxidoreductase family.</text>
</comment>
<dbReference type="Pfam" id="PF02852">
    <property type="entry name" value="Pyr_redox_dim"/>
    <property type="match status" value="1"/>
</dbReference>
<dbReference type="SUPFAM" id="SSF51905">
    <property type="entry name" value="FAD/NAD(P)-binding domain"/>
    <property type="match status" value="2"/>
</dbReference>
<dbReference type="InterPro" id="IPR036188">
    <property type="entry name" value="FAD/NAD-bd_sf"/>
</dbReference>
<dbReference type="SUPFAM" id="SSF75169">
    <property type="entry name" value="DsrEFH-like"/>
    <property type="match status" value="1"/>
</dbReference>
<dbReference type="Gene3D" id="3.40.250.10">
    <property type="entry name" value="Rhodanese-like domain"/>
    <property type="match status" value="1"/>
</dbReference>
<evidence type="ECO:0000259" key="8">
    <source>
        <dbReference type="PROSITE" id="PS50206"/>
    </source>
</evidence>
<dbReference type="Gene3D" id="3.40.1260.10">
    <property type="entry name" value="DsrEFH-like"/>
    <property type="match status" value="1"/>
</dbReference>
<dbReference type="PROSITE" id="PS50206">
    <property type="entry name" value="RHODANESE_3"/>
    <property type="match status" value="1"/>
</dbReference>
<proteinExistence type="inferred from homology"/>
<keyword evidence="10" id="KW-1185">Reference proteome</keyword>
<dbReference type="InterPro" id="IPR036868">
    <property type="entry name" value="TusA-like_sf"/>
</dbReference>
<dbReference type="PRINTS" id="PR00411">
    <property type="entry name" value="PNDRDTASEI"/>
</dbReference>
<dbReference type="CDD" id="cd01524">
    <property type="entry name" value="RHOD_Pyr_redox"/>
    <property type="match status" value="1"/>
</dbReference>
<dbReference type="GO" id="GO:0016491">
    <property type="term" value="F:oxidoreductase activity"/>
    <property type="evidence" value="ECO:0007669"/>
    <property type="project" value="UniProtKB-KW"/>
</dbReference>
<evidence type="ECO:0000256" key="7">
    <source>
        <dbReference type="ARBA" id="ARBA00023284"/>
    </source>
</evidence>
<evidence type="ECO:0000256" key="3">
    <source>
        <dbReference type="ARBA" id="ARBA00022630"/>
    </source>
</evidence>
<dbReference type="InterPro" id="IPR027396">
    <property type="entry name" value="DsrEFH-like"/>
</dbReference>
<dbReference type="Pfam" id="PF01206">
    <property type="entry name" value="TusA"/>
    <property type="match status" value="1"/>
</dbReference>
<dbReference type="Pfam" id="PF13686">
    <property type="entry name" value="DrsE_2"/>
    <property type="match status" value="1"/>
</dbReference>
<dbReference type="SUPFAM" id="SSF55424">
    <property type="entry name" value="FAD/NAD-linked reductases, dimerisation (C-terminal) domain"/>
    <property type="match status" value="1"/>
</dbReference>
<dbReference type="EMBL" id="AZEE01000030">
    <property type="protein sequence ID" value="KRK97155.1"/>
    <property type="molecule type" value="Genomic_DNA"/>
</dbReference>
<dbReference type="SUPFAM" id="SSF52821">
    <property type="entry name" value="Rhodanese/Cell cycle control phosphatase"/>
    <property type="match status" value="1"/>
</dbReference>
<dbReference type="Pfam" id="PF00581">
    <property type="entry name" value="Rhodanese"/>
    <property type="match status" value="1"/>
</dbReference>
<evidence type="ECO:0000256" key="4">
    <source>
        <dbReference type="ARBA" id="ARBA00022827"/>
    </source>
</evidence>
<keyword evidence="4" id="KW-0274">FAD</keyword>
<keyword evidence="5" id="KW-0560">Oxidoreductase</keyword>
<dbReference type="InterPro" id="IPR032836">
    <property type="entry name" value="DsrE2-like"/>
</dbReference>
<dbReference type="SMART" id="SM00450">
    <property type="entry name" value="RHOD"/>
    <property type="match status" value="1"/>
</dbReference>
<evidence type="ECO:0000256" key="2">
    <source>
        <dbReference type="ARBA" id="ARBA00009130"/>
    </source>
</evidence>
<dbReference type="Gene3D" id="3.50.50.60">
    <property type="entry name" value="FAD/NAD(P)-binding domain"/>
    <property type="match status" value="2"/>
</dbReference>
<keyword evidence="6" id="KW-0558">Oxidation</keyword>
<dbReference type="PRINTS" id="PR00368">
    <property type="entry name" value="FADPNR"/>
</dbReference>
<dbReference type="InterPro" id="IPR001455">
    <property type="entry name" value="TusA-like"/>
</dbReference>
<dbReference type="InterPro" id="IPR004099">
    <property type="entry name" value="Pyr_nucl-diS_OxRdtase_dimer"/>
</dbReference>
<evidence type="ECO:0000313" key="10">
    <source>
        <dbReference type="Proteomes" id="UP000051160"/>
    </source>
</evidence>
<dbReference type="InterPro" id="IPR001763">
    <property type="entry name" value="Rhodanese-like_dom"/>
</dbReference>
<dbReference type="PANTHER" id="PTHR43429">
    <property type="entry name" value="PYRIDINE NUCLEOTIDE-DISULFIDE OXIDOREDUCTASE DOMAIN-CONTAINING"/>
    <property type="match status" value="1"/>
</dbReference>
<name>A0A0R1LU97_9LACO</name>
<accession>A0A0R1LU97</accession>
<dbReference type="Gene3D" id="3.30.110.40">
    <property type="entry name" value="TusA-like domain"/>
    <property type="match status" value="1"/>
</dbReference>
<dbReference type="PROSITE" id="PS01148">
    <property type="entry name" value="UPF0033"/>
    <property type="match status" value="1"/>
</dbReference>
<keyword evidence="3" id="KW-0285">Flavoprotein</keyword>
<evidence type="ECO:0000313" key="9">
    <source>
        <dbReference type="EMBL" id="KRK97155.1"/>
    </source>
</evidence>
<keyword evidence="7" id="KW-0676">Redox-active center</keyword>
<dbReference type="Pfam" id="PF07992">
    <property type="entry name" value="Pyr_redox_2"/>
    <property type="match status" value="1"/>
</dbReference>
<dbReference type="Proteomes" id="UP000051160">
    <property type="component" value="Unassembled WGS sequence"/>
</dbReference>
<dbReference type="RefSeq" id="WP_056948943.1">
    <property type="nucleotide sequence ID" value="NZ_AZEE01000030.1"/>
</dbReference>
<gene>
    <name evidence="9" type="ORF">FD04_GL002017</name>
</gene>
<evidence type="ECO:0000256" key="6">
    <source>
        <dbReference type="ARBA" id="ARBA00023097"/>
    </source>
</evidence>
<dbReference type="PATRIC" id="fig|1423776.4.peg.2043"/>